<dbReference type="EMBL" id="JBHSFH010000003">
    <property type="protein sequence ID" value="MFC4492948.1"/>
    <property type="molecule type" value="Genomic_DNA"/>
</dbReference>
<evidence type="ECO:0000313" key="2">
    <source>
        <dbReference type="Proteomes" id="UP001595997"/>
    </source>
</evidence>
<dbReference type="InterPro" id="IPR036390">
    <property type="entry name" value="WH_DNA-bd_sf"/>
</dbReference>
<reference evidence="2" key="1">
    <citation type="journal article" date="2019" name="Int. J. Syst. Evol. Microbiol.">
        <title>The Global Catalogue of Microorganisms (GCM) 10K type strain sequencing project: providing services to taxonomists for standard genome sequencing and annotation.</title>
        <authorList>
            <consortium name="The Broad Institute Genomics Platform"/>
            <consortium name="The Broad Institute Genome Sequencing Center for Infectious Disease"/>
            <person name="Wu L."/>
            <person name="Ma J."/>
        </authorList>
    </citation>
    <scope>NUCLEOTIDE SEQUENCE [LARGE SCALE GENOMIC DNA]</scope>
    <source>
        <strain evidence="2">CGMCC 4.7357</strain>
    </source>
</reference>
<organism evidence="1 2">
    <name type="scientific">Streptomyces ovatisporus</name>
    <dbReference type="NCBI Taxonomy" id="1128682"/>
    <lineage>
        <taxon>Bacteria</taxon>
        <taxon>Bacillati</taxon>
        <taxon>Actinomycetota</taxon>
        <taxon>Actinomycetes</taxon>
        <taxon>Kitasatosporales</taxon>
        <taxon>Streptomycetaceae</taxon>
        <taxon>Streptomyces</taxon>
    </lineage>
</organism>
<dbReference type="RefSeq" id="WP_386441400.1">
    <property type="nucleotide sequence ID" value="NZ_JBHSFH010000003.1"/>
</dbReference>
<dbReference type="Pfam" id="PF12840">
    <property type="entry name" value="HTH_20"/>
    <property type="match status" value="1"/>
</dbReference>
<accession>A0ABV9A343</accession>
<sequence length="190" mass="21319">MRDVVYVESAEQAEAILKPARAAVLRELTEPRTCSEVAERLGQTPQRVYYHVKQLEAAGVVERVAERQVRNLVEAAYQAVARKFWMSPGMIGLPSTDPDDENLARLLDLAEQIQRDVAQLRPREDPLPSIGVHGEVRVKPEHREAFLRDVQAMLQQLFTRYGGAEGEGFTLALACYPDTTTPALKDGHRE</sequence>
<proteinExistence type="predicted"/>
<gene>
    <name evidence="1" type="ORF">ACFPA8_02205</name>
</gene>
<protein>
    <submittedName>
        <fullName evidence="1">ArsR/SmtB family transcription factor</fullName>
    </submittedName>
</protein>
<dbReference type="SUPFAM" id="SSF46785">
    <property type="entry name" value="Winged helix' DNA-binding domain"/>
    <property type="match status" value="1"/>
</dbReference>
<dbReference type="InterPro" id="IPR011991">
    <property type="entry name" value="ArsR-like_HTH"/>
</dbReference>
<evidence type="ECO:0000313" key="1">
    <source>
        <dbReference type="EMBL" id="MFC4492948.1"/>
    </source>
</evidence>
<dbReference type="InterPro" id="IPR036388">
    <property type="entry name" value="WH-like_DNA-bd_sf"/>
</dbReference>
<dbReference type="CDD" id="cd00090">
    <property type="entry name" value="HTH_ARSR"/>
    <property type="match status" value="1"/>
</dbReference>
<dbReference type="Gene3D" id="1.10.10.10">
    <property type="entry name" value="Winged helix-like DNA-binding domain superfamily/Winged helix DNA-binding domain"/>
    <property type="match status" value="1"/>
</dbReference>
<name>A0ABV9A343_9ACTN</name>
<keyword evidence="2" id="KW-1185">Reference proteome</keyword>
<comment type="caution">
    <text evidence="1">The sequence shown here is derived from an EMBL/GenBank/DDBJ whole genome shotgun (WGS) entry which is preliminary data.</text>
</comment>
<dbReference type="Proteomes" id="UP001595997">
    <property type="component" value="Unassembled WGS sequence"/>
</dbReference>